<comment type="caution">
    <text evidence="2">The sequence shown here is derived from an EMBL/GenBank/DDBJ whole genome shotgun (WGS) entry which is preliminary data.</text>
</comment>
<dbReference type="Proteomes" id="UP001248067">
    <property type="component" value="Unassembled WGS sequence"/>
</dbReference>
<protein>
    <submittedName>
        <fullName evidence="2">Uncharacterized protein</fullName>
    </submittedName>
</protein>
<proteinExistence type="predicted"/>
<dbReference type="EMBL" id="VJSY01000039">
    <property type="protein sequence ID" value="MDR8756239.1"/>
    <property type="molecule type" value="Genomic_DNA"/>
</dbReference>
<reference evidence="2 3" key="1">
    <citation type="submission" date="2019-06" db="EMBL/GenBank/DDBJ databases">
        <title>Evolution of Burkholderia multivorans in the lungs of Cystic Fibrosis patients.</title>
        <authorList>
            <person name="Moreira L.M."/>
        </authorList>
    </citation>
    <scope>NUCLEOTIDE SEQUENCE [LARGE SCALE GENOMIC DNA]</scope>
    <source>
        <strain evidence="2 3">VC13239</strain>
    </source>
</reference>
<sequence length="91" mass="9095">MSASSSPSSVYGATIVKPPVVASGPRSAEHTRNSKTGVSAASRSLPNTTDGTDRWNGLMPSYAITATMVGAGGETGETAAMTGSGKGMARF</sequence>
<organism evidence="2 3">
    <name type="scientific">Burkholderia pseudomultivorans</name>
    <dbReference type="NCBI Taxonomy" id="1207504"/>
    <lineage>
        <taxon>Bacteria</taxon>
        <taxon>Pseudomonadati</taxon>
        <taxon>Pseudomonadota</taxon>
        <taxon>Betaproteobacteria</taxon>
        <taxon>Burkholderiales</taxon>
        <taxon>Burkholderiaceae</taxon>
        <taxon>Burkholderia</taxon>
        <taxon>Burkholderia cepacia complex</taxon>
    </lineage>
</organism>
<accession>A0ABU2E988</accession>
<gene>
    <name evidence="2" type="ORF">FEQ00_04675</name>
</gene>
<feature type="compositionally biased region" description="Polar residues" evidence="1">
    <location>
        <begin position="34"/>
        <end position="50"/>
    </location>
</feature>
<evidence type="ECO:0000313" key="3">
    <source>
        <dbReference type="Proteomes" id="UP001248067"/>
    </source>
</evidence>
<name>A0ABU2E988_9BURK</name>
<feature type="region of interest" description="Disordered" evidence="1">
    <location>
        <begin position="1"/>
        <end position="56"/>
    </location>
</feature>
<evidence type="ECO:0000256" key="1">
    <source>
        <dbReference type="SAM" id="MobiDB-lite"/>
    </source>
</evidence>
<keyword evidence="3" id="KW-1185">Reference proteome</keyword>
<evidence type="ECO:0000313" key="2">
    <source>
        <dbReference type="EMBL" id="MDR8756239.1"/>
    </source>
</evidence>